<name>A0A6I4RUX9_FRATU</name>
<dbReference type="PANTHER" id="PTHR33992">
    <property type="entry name" value="RIBONUCLEASE P PROTEIN COMPONENT"/>
    <property type="match status" value="1"/>
</dbReference>
<dbReference type="InterPro" id="IPR000100">
    <property type="entry name" value="RNase_P"/>
</dbReference>
<dbReference type="NCBIfam" id="TIGR00188">
    <property type="entry name" value="rnpA"/>
    <property type="match status" value="1"/>
</dbReference>
<dbReference type="Proteomes" id="UP000469081">
    <property type="component" value="Unassembled WGS sequence"/>
</dbReference>
<dbReference type="AlphaFoldDB" id="A0A6I4RUX9"/>
<dbReference type="GO" id="GO:0000049">
    <property type="term" value="F:tRNA binding"/>
    <property type="evidence" value="ECO:0007669"/>
    <property type="project" value="InterPro"/>
</dbReference>
<dbReference type="GO" id="GO:0004526">
    <property type="term" value="F:ribonuclease P activity"/>
    <property type="evidence" value="ECO:0007669"/>
    <property type="project" value="UniProtKB-UniRule"/>
</dbReference>
<protein>
    <recommendedName>
        <fullName evidence="6">Ribonuclease P protein component</fullName>
        <ecNumber evidence="6">3.1.26.5</ecNumber>
    </recommendedName>
</protein>
<evidence type="ECO:0000256" key="6">
    <source>
        <dbReference type="NCBIfam" id="TIGR00188"/>
    </source>
</evidence>
<dbReference type="InterPro" id="IPR014721">
    <property type="entry name" value="Ribsml_uS5_D2-typ_fold_subgr"/>
</dbReference>
<evidence type="ECO:0000256" key="3">
    <source>
        <dbReference type="ARBA" id="ARBA00022759"/>
    </source>
</evidence>
<reference evidence="7 8" key="1">
    <citation type="submission" date="2019-06" db="EMBL/GenBank/DDBJ databases">
        <title>Phylogeography and genetic diversity of Francisella tularensis subsp. holarctica in France (1947-2018).</title>
        <authorList>
            <person name="Kevin M."/>
            <person name="Madani N."/>
            <person name="Maurin M."/>
        </authorList>
    </citation>
    <scope>NUCLEOTIDE SEQUENCE [LARGE SCALE GENOMIC DNA]</scope>
    <source>
        <strain evidence="7 8">ATCC 15482</strain>
    </source>
</reference>
<accession>A0A6I4RUX9</accession>
<evidence type="ECO:0000313" key="7">
    <source>
        <dbReference type="EMBL" id="MWZ39672.1"/>
    </source>
</evidence>
<gene>
    <name evidence="7" type="primary">rnpA</name>
    <name evidence="7" type="ORF">FNC33_03800</name>
</gene>
<sequence>MVEKLSETEELRVEQSLLHNFCLTKQNILDKSEIQQAFDSVESKLSTLHFTFLLAKRNIKEPGLCVILTKKNIKKATKRNLCRRIIKESFRLHKDLLDHKSLIVLSKKTAAQATKEELWQSITEFECFLKKLH</sequence>
<dbReference type="PANTHER" id="PTHR33992:SF1">
    <property type="entry name" value="RIBONUCLEASE P PROTEIN COMPONENT"/>
    <property type="match status" value="1"/>
</dbReference>
<evidence type="ECO:0000256" key="1">
    <source>
        <dbReference type="ARBA" id="ARBA00022694"/>
    </source>
</evidence>
<evidence type="ECO:0000256" key="5">
    <source>
        <dbReference type="ARBA" id="ARBA00022884"/>
    </source>
</evidence>
<dbReference type="SUPFAM" id="SSF54211">
    <property type="entry name" value="Ribosomal protein S5 domain 2-like"/>
    <property type="match status" value="1"/>
</dbReference>
<proteinExistence type="predicted"/>
<evidence type="ECO:0000313" key="8">
    <source>
        <dbReference type="Proteomes" id="UP000469081"/>
    </source>
</evidence>
<dbReference type="EC" id="3.1.26.5" evidence="6"/>
<dbReference type="EMBL" id="VJEZ01000004">
    <property type="protein sequence ID" value="MWZ39672.1"/>
    <property type="molecule type" value="Genomic_DNA"/>
</dbReference>
<evidence type="ECO:0000256" key="4">
    <source>
        <dbReference type="ARBA" id="ARBA00022801"/>
    </source>
</evidence>
<dbReference type="GO" id="GO:0042781">
    <property type="term" value="F:3'-tRNA processing endoribonuclease activity"/>
    <property type="evidence" value="ECO:0007669"/>
    <property type="project" value="TreeGrafter"/>
</dbReference>
<keyword evidence="2" id="KW-0540">Nuclease</keyword>
<keyword evidence="1" id="KW-0819">tRNA processing</keyword>
<keyword evidence="3" id="KW-0255">Endonuclease</keyword>
<comment type="caution">
    <text evidence="7">The sequence shown here is derived from an EMBL/GenBank/DDBJ whole genome shotgun (WGS) entry which is preliminary data.</text>
</comment>
<keyword evidence="4 7" id="KW-0378">Hydrolase</keyword>
<dbReference type="InterPro" id="IPR020568">
    <property type="entry name" value="Ribosomal_Su5_D2-typ_SF"/>
</dbReference>
<dbReference type="Gene3D" id="3.30.230.10">
    <property type="match status" value="1"/>
</dbReference>
<evidence type="ECO:0000256" key="2">
    <source>
        <dbReference type="ARBA" id="ARBA00022722"/>
    </source>
</evidence>
<keyword evidence="5" id="KW-0694">RNA-binding</keyword>
<dbReference type="GO" id="GO:0030677">
    <property type="term" value="C:ribonuclease P complex"/>
    <property type="evidence" value="ECO:0007669"/>
    <property type="project" value="TreeGrafter"/>
</dbReference>
<organism evidence="7 8">
    <name type="scientific">Francisella tularensis</name>
    <dbReference type="NCBI Taxonomy" id="263"/>
    <lineage>
        <taxon>Bacteria</taxon>
        <taxon>Pseudomonadati</taxon>
        <taxon>Pseudomonadota</taxon>
        <taxon>Gammaproteobacteria</taxon>
        <taxon>Thiotrichales</taxon>
        <taxon>Francisellaceae</taxon>
        <taxon>Francisella</taxon>
    </lineage>
</organism>
<dbReference type="Pfam" id="PF00825">
    <property type="entry name" value="Ribonuclease_P"/>
    <property type="match status" value="1"/>
</dbReference>